<comment type="subunit">
    <text evidence="6">Interacts with the cytoplasmic NapA precursor.</text>
</comment>
<gene>
    <name evidence="6 8" type="primary">napF</name>
    <name evidence="8" type="ORF">ACFQ4M_18540</name>
</gene>
<sequence length="173" mass="18671">MESVTLSRRGFLRGRMRKVAPAQRPPWALAEDDFISRCTRCDACVEACPTLILVRGEGGFPSVDFSKGECSFCTECVTRCEPRALLRTDAHELPWALAARIGDACIAAAGVECRVCGESCPVGAIRFRPQLGGVSRPQLDVQTCTGCGACFAPCPTRAIAIESRLDTPMESEQ</sequence>
<dbReference type="EMBL" id="JBHTMC010000034">
    <property type="protein sequence ID" value="MFD1265577.1"/>
    <property type="molecule type" value="Genomic_DNA"/>
</dbReference>
<feature type="binding site" evidence="6">
    <location>
        <position position="150"/>
    </location>
    <ligand>
        <name>[4Fe-4S] cluster</name>
        <dbReference type="ChEBI" id="CHEBI:49883"/>
        <label>3</label>
    </ligand>
</feature>
<organism evidence="8 9">
    <name type="scientific">Thauera mechernichensis</name>
    <dbReference type="NCBI Taxonomy" id="82788"/>
    <lineage>
        <taxon>Bacteria</taxon>
        <taxon>Pseudomonadati</taxon>
        <taxon>Pseudomonadota</taxon>
        <taxon>Betaproteobacteria</taxon>
        <taxon>Rhodocyclales</taxon>
        <taxon>Zoogloeaceae</taxon>
        <taxon>Thauera</taxon>
    </lineage>
</organism>
<protein>
    <recommendedName>
        <fullName evidence="6">Ferredoxin-type protein NapF</fullName>
    </recommendedName>
</protein>
<keyword evidence="2 6" id="KW-0479">Metal-binding</keyword>
<dbReference type="Pfam" id="PF12838">
    <property type="entry name" value="Fer4_7"/>
    <property type="match status" value="2"/>
</dbReference>
<feature type="binding site" evidence="6">
    <location>
        <position position="48"/>
    </location>
    <ligand>
        <name>[4Fe-4S] cluster</name>
        <dbReference type="ChEBI" id="CHEBI:49883"/>
        <label>1</label>
    </ligand>
</feature>
<name>A0ABW3WHN6_9RHOO</name>
<feature type="binding site" evidence="6">
    <location>
        <position position="76"/>
    </location>
    <ligand>
        <name>[4Fe-4S] cluster</name>
        <dbReference type="ChEBI" id="CHEBI:49883"/>
        <label>2</label>
    </ligand>
</feature>
<dbReference type="CDD" id="cd10564">
    <property type="entry name" value="NapF_like"/>
    <property type="match status" value="1"/>
</dbReference>
<feature type="binding site" evidence="6">
    <location>
        <position position="70"/>
    </location>
    <ligand>
        <name>[4Fe-4S] cluster</name>
        <dbReference type="ChEBI" id="CHEBI:49883"/>
        <label>2</label>
    </ligand>
</feature>
<dbReference type="Proteomes" id="UP001597158">
    <property type="component" value="Unassembled WGS sequence"/>
</dbReference>
<comment type="similarity">
    <text evidence="6">Belongs to the NapF family.</text>
</comment>
<feature type="domain" description="4Fe-4S ferredoxin-type" evidence="7">
    <location>
        <begin position="59"/>
        <end position="90"/>
    </location>
</feature>
<feature type="binding site" evidence="6">
    <location>
        <position position="41"/>
    </location>
    <ligand>
        <name>[4Fe-4S] cluster</name>
        <dbReference type="ChEBI" id="CHEBI:49883"/>
        <label>1</label>
    </ligand>
</feature>
<feature type="binding site" evidence="6">
    <location>
        <position position="144"/>
    </location>
    <ligand>
        <name>[4Fe-4S] cluster</name>
        <dbReference type="ChEBI" id="CHEBI:49883"/>
        <label>3</label>
    </ligand>
</feature>
<keyword evidence="5 6" id="KW-0411">Iron-sulfur</keyword>
<evidence type="ECO:0000256" key="4">
    <source>
        <dbReference type="ARBA" id="ARBA00023004"/>
    </source>
</evidence>
<dbReference type="NCBIfam" id="TIGR00402">
    <property type="entry name" value="napF"/>
    <property type="match status" value="1"/>
</dbReference>
<dbReference type="PROSITE" id="PS51379">
    <property type="entry name" value="4FE4S_FER_2"/>
    <property type="match status" value="3"/>
</dbReference>
<evidence type="ECO:0000256" key="3">
    <source>
        <dbReference type="ARBA" id="ARBA00022737"/>
    </source>
</evidence>
<comment type="cofactor">
    <cofactor evidence="6">
        <name>[4Fe-4S] cluster</name>
        <dbReference type="ChEBI" id="CHEBI:49883"/>
    </cofactor>
</comment>
<comment type="subcellular location">
    <subcellularLocation>
        <location evidence="6">Cytoplasm</location>
    </subcellularLocation>
</comment>
<dbReference type="HAMAP" id="MF_02201">
    <property type="entry name" value="NapF"/>
    <property type="match status" value="1"/>
</dbReference>
<comment type="caution">
    <text evidence="8">The sequence shown here is derived from an EMBL/GenBank/DDBJ whole genome shotgun (WGS) entry which is preliminary data.</text>
</comment>
<accession>A0ABW3WHN6</accession>
<dbReference type="InterPro" id="IPR004496">
    <property type="entry name" value="NapF"/>
</dbReference>
<feature type="domain" description="4Fe-4S ferredoxin-type" evidence="7">
    <location>
        <begin position="27"/>
        <end position="58"/>
    </location>
</feature>
<feature type="binding site" evidence="6">
    <location>
        <position position="38"/>
    </location>
    <ligand>
        <name>[4Fe-4S] cluster</name>
        <dbReference type="ChEBI" id="CHEBI:49883"/>
        <label>1</label>
    </ligand>
</feature>
<dbReference type="InterPro" id="IPR017896">
    <property type="entry name" value="4Fe4S_Fe-S-bd"/>
</dbReference>
<feature type="binding site" evidence="6">
    <location>
        <position position="44"/>
    </location>
    <ligand>
        <name>[4Fe-4S] cluster</name>
        <dbReference type="ChEBI" id="CHEBI:49883"/>
        <label>1</label>
    </ligand>
</feature>
<dbReference type="InterPro" id="IPR017900">
    <property type="entry name" value="4Fe4S_Fe_S_CS"/>
</dbReference>
<evidence type="ECO:0000256" key="6">
    <source>
        <dbReference type="HAMAP-Rule" id="MF_02201"/>
    </source>
</evidence>
<dbReference type="PANTHER" id="PTHR43687:SF1">
    <property type="entry name" value="FERREDOXIN III"/>
    <property type="match status" value="1"/>
</dbReference>
<dbReference type="PANTHER" id="PTHR43687">
    <property type="entry name" value="ADENYLYLSULFATE REDUCTASE, BETA SUBUNIT"/>
    <property type="match status" value="1"/>
</dbReference>
<comment type="function">
    <text evidence="6">Could be involved in the maturation of NapA, the catalytic subunit of the periplasmic nitrate reductase, before its export into the periplasm.</text>
</comment>
<keyword evidence="4 6" id="KW-0408">Iron</keyword>
<evidence type="ECO:0000256" key="1">
    <source>
        <dbReference type="ARBA" id="ARBA00022485"/>
    </source>
</evidence>
<dbReference type="RefSeq" id="WP_083485739.1">
    <property type="nucleotide sequence ID" value="NZ_JARQZE010000006.1"/>
</dbReference>
<proteinExistence type="inferred from homology"/>
<feature type="binding site" evidence="6">
    <location>
        <position position="80"/>
    </location>
    <ligand>
        <name>[4Fe-4S] cluster</name>
        <dbReference type="ChEBI" id="CHEBI:49883"/>
        <label>2</label>
    </ligand>
</feature>
<dbReference type="Gene3D" id="3.30.70.20">
    <property type="match status" value="2"/>
</dbReference>
<keyword evidence="3 6" id="KW-0677">Repeat</keyword>
<dbReference type="PROSITE" id="PS00198">
    <property type="entry name" value="4FE4S_FER_1"/>
    <property type="match status" value="2"/>
</dbReference>
<evidence type="ECO:0000256" key="2">
    <source>
        <dbReference type="ARBA" id="ARBA00022723"/>
    </source>
</evidence>
<evidence type="ECO:0000259" key="7">
    <source>
        <dbReference type="PROSITE" id="PS51379"/>
    </source>
</evidence>
<reference evidence="9" key="1">
    <citation type="journal article" date="2019" name="Int. J. Syst. Evol. Microbiol.">
        <title>The Global Catalogue of Microorganisms (GCM) 10K type strain sequencing project: providing services to taxonomists for standard genome sequencing and annotation.</title>
        <authorList>
            <consortium name="The Broad Institute Genomics Platform"/>
            <consortium name="The Broad Institute Genome Sequencing Center for Infectious Disease"/>
            <person name="Wu L."/>
            <person name="Ma J."/>
        </authorList>
    </citation>
    <scope>NUCLEOTIDE SEQUENCE [LARGE SCALE GENOMIC DNA]</scope>
    <source>
        <strain evidence="9">CCUG 48884</strain>
    </source>
</reference>
<evidence type="ECO:0000256" key="5">
    <source>
        <dbReference type="ARBA" id="ARBA00023014"/>
    </source>
</evidence>
<evidence type="ECO:0000313" key="9">
    <source>
        <dbReference type="Proteomes" id="UP001597158"/>
    </source>
</evidence>
<feature type="binding site" evidence="6">
    <location>
        <position position="147"/>
    </location>
    <ligand>
        <name>[4Fe-4S] cluster</name>
        <dbReference type="ChEBI" id="CHEBI:49883"/>
        <label>3</label>
    </ligand>
</feature>
<feature type="binding site" evidence="6">
    <location>
        <position position="154"/>
    </location>
    <ligand>
        <name>[4Fe-4S] cluster</name>
        <dbReference type="ChEBI" id="CHEBI:49883"/>
        <label>3</label>
    </ligand>
</feature>
<keyword evidence="1 6" id="KW-0004">4Fe-4S</keyword>
<dbReference type="InterPro" id="IPR050572">
    <property type="entry name" value="Fe-S_Ferredoxin"/>
</dbReference>
<feature type="domain" description="4Fe-4S ferredoxin-type" evidence="7">
    <location>
        <begin position="135"/>
        <end position="164"/>
    </location>
</feature>
<feature type="binding site" evidence="6">
    <location>
        <position position="73"/>
    </location>
    <ligand>
        <name>[4Fe-4S] cluster</name>
        <dbReference type="ChEBI" id="CHEBI:49883"/>
        <label>2</label>
    </ligand>
</feature>
<keyword evidence="9" id="KW-1185">Reference proteome</keyword>
<evidence type="ECO:0000313" key="8">
    <source>
        <dbReference type="EMBL" id="MFD1265577.1"/>
    </source>
</evidence>
<dbReference type="SUPFAM" id="SSF54862">
    <property type="entry name" value="4Fe-4S ferredoxins"/>
    <property type="match status" value="1"/>
</dbReference>
<keyword evidence="6" id="KW-0963">Cytoplasm</keyword>